<sequence length="86" mass="9033">MKKACGIGGVSPINGGSATGDRAAILLLILVLTMVATLIYTISTDGLPFRRDLLTLWMAETPVDYCTVLFPIVVIAASSYSRDAAA</sequence>
<dbReference type="EMBL" id="JAXIOK010000023">
    <property type="protein sequence ID" value="KAK4742207.1"/>
    <property type="molecule type" value="Genomic_DNA"/>
</dbReference>
<dbReference type="Pfam" id="PF07343">
    <property type="entry name" value="DUF1475"/>
    <property type="match status" value="1"/>
</dbReference>
<evidence type="ECO:0000256" key="1">
    <source>
        <dbReference type="SAM" id="Phobius"/>
    </source>
</evidence>
<accession>A0AAN7JGF9</accession>
<gene>
    <name evidence="2" type="ORF">SAY87_000208</name>
</gene>
<keyword evidence="3" id="KW-1185">Reference proteome</keyword>
<feature type="transmembrane region" description="Helical" evidence="1">
    <location>
        <begin position="62"/>
        <end position="80"/>
    </location>
</feature>
<protein>
    <submittedName>
        <fullName evidence="2">Uncharacterized protein</fullName>
    </submittedName>
</protein>
<proteinExistence type="predicted"/>
<comment type="caution">
    <text evidence="2">The sequence shown here is derived from an EMBL/GenBank/DDBJ whole genome shotgun (WGS) entry which is preliminary data.</text>
</comment>
<feature type="transmembrane region" description="Helical" evidence="1">
    <location>
        <begin position="23"/>
        <end position="42"/>
    </location>
</feature>
<organism evidence="2 3">
    <name type="scientific">Trapa incisa</name>
    <dbReference type="NCBI Taxonomy" id="236973"/>
    <lineage>
        <taxon>Eukaryota</taxon>
        <taxon>Viridiplantae</taxon>
        <taxon>Streptophyta</taxon>
        <taxon>Embryophyta</taxon>
        <taxon>Tracheophyta</taxon>
        <taxon>Spermatophyta</taxon>
        <taxon>Magnoliopsida</taxon>
        <taxon>eudicotyledons</taxon>
        <taxon>Gunneridae</taxon>
        <taxon>Pentapetalae</taxon>
        <taxon>rosids</taxon>
        <taxon>malvids</taxon>
        <taxon>Myrtales</taxon>
        <taxon>Lythraceae</taxon>
        <taxon>Trapa</taxon>
    </lineage>
</organism>
<dbReference type="AlphaFoldDB" id="A0AAN7JGF9"/>
<evidence type="ECO:0000313" key="3">
    <source>
        <dbReference type="Proteomes" id="UP001345219"/>
    </source>
</evidence>
<keyword evidence="1" id="KW-1133">Transmembrane helix</keyword>
<name>A0AAN7JGF9_9MYRT</name>
<dbReference type="InterPro" id="IPR009943">
    <property type="entry name" value="DUF1475"/>
</dbReference>
<evidence type="ECO:0000313" key="2">
    <source>
        <dbReference type="EMBL" id="KAK4742207.1"/>
    </source>
</evidence>
<keyword evidence="1" id="KW-0472">Membrane</keyword>
<reference evidence="2 3" key="1">
    <citation type="journal article" date="2023" name="Hortic Res">
        <title>Pangenome of water caltrop reveals structural variations and asymmetric subgenome divergence after allopolyploidization.</title>
        <authorList>
            <person name="Zhang X."/>
            <person name="Chen Y."/>
            <person name="Wang L."/>
            <person name="Yuan Y."/>
            <person name="Fang M."/>
            <person name="Shi L."/>
            <person name="Lu R."/>
            <person name="Comes H.P."/>
            <person name="Ma Y."/>
            <person name="Chen Y."/>
            <person name="Huang G."/>
            <person name="Zhou Y."/>
            <person name="Zheng Z."/>
            <person name="Qiu Y."/>
        </authorList>
    </citation>
    <scope>NUCLEOTIDE SEQUENCE [LARGE SCALE GENOMIC DNA]</scope>
    <source>
        <tissue evidence="2">Roots</tissue>
    </source>
</reference>
<keyword evidence="1" id="KW-0812">Transmembrane</keyword>
<dbReference type="Proteomes" id="UP001345219">
    <property type="component" value="Chromosome 1"/>
</dbReference>